<evidence type="ECO:0000256" key="11">
    <source>
        <dbReference type="HAMAP-Rule" id="MF_01393"/>
    </source>
</evidence>
<dbReference type="PRINTS" id="PR00123">
    <property type="entry name" value="ATPASEA"/>
</dbReference>
<reference evidence="13 14" key="1">
    <citation type="journal article" date="2019" name="Nat. Microbiol.">
        <title>Mediterranean grassland soil C-N compound turnover is dependent on rainfall and depth, and is mediated by genomically divergent microorganisms.</title>
        <authorList>
            <person name="Diamond S."/>
            <person name="Andeer P.F."/>
            <person name="Li Z."/>
            <person name="Crits-Christoph A."/>
            <person name="Burstein D."/>
            <person name="Anantharaman K."/>
            <person name="Lane K.R."/>
            <person name="Thomas B.C."/>
            <person name="Pan C."/>
            <person name="Northen T.R."/>
            <person name="Banfield J.F."/>
        </authorList>
    </citation>
    <scope>NUCLEOTIDE SEQUENCE [LARGE SCALE GENOMIC DNA]</scope>
    <source>
        <strain evidence="13">WS_4</strain>
    </source>
</reference>
<dbReference type="GO" id="GO:0046933">
    <property type="term" value="F:proton-transporting ATP synthase activity, rotational mechanism"/>
    <property type="evidence" value="ECO:0007669"/>
    <property type="project" value="UniProtKB-UniRule"/>
</dbReference>
<feature type="transmembrane region" description="Helical" evidence="11">
    <location>
        <begin position="287"/>
        <end position="306"/>
    </location>
</feature>
<evidence type="ECO:0000256" key="6">
    <source>
        <dbReference type="ARBA" id="ARBA00022781"/>
    </source>
</evidence>
<dbReference type="InterPro" id="IPR000568">
    <property type="entry name" value="ATP_synth_F0_asu"/>
</dbReference>
<evidence type="ECO:0000256" key="3">
    <source>
        <dbReference type="ARBA" id="ARBA00022448"/>
    </source>
</evidence>
<dbReference type="AlphaFoldDB" id="A0A538SPY6"/>
<dbReference type="InterPro" id="IPR035908">
    <property type="entry name" value="F0_ATP_A_sf"/>
</dbReference>
<dbReference type="Gene3D" id="1.20.120.220">
    <property type="entry name" value="ATP synthase, F0 complex, subunit A"/>
    <property type="match status" value="1"/>
</dbReference>
<evidence type="ECO:0000256" key="4">
    <source>
        <dbReference type="ARBA" id="ARBA00022547"/>
    </source>
</evidence>
<dbReference type="HAMAP" id="MF_01393">
    <property type="entry name" value="ATP_synth_a_bact"/>
    <property type="match status" value="1"/>
</dbReference>
<evidence type="ECO:0000256" key="12">
    <source>
        <dbReference type="RuleBase" id="RU000483"/>
    </source>
</evidence>
<keyword evidence="7 11" id="KW-1133">Transmembrane helix</keyword>
<feature type="transmembrane region" description="Helical" evidence="11">
    <location>
        <begin position="70"/>
        <end position="91"/>
    </location>
</feature>
<feature type="transmembrane region" description="Helical" evidence="11">
    <location>
        <begin position="103"/>
        <end position="124"/>
    </location>
</feature>
<dbReference type="EMBL" id="VBOU01000086">
    <property type="protein sequence ID" value="TMQ53432.1"/>
    <property type="molecule type" value="Genomic_DNA"/>
</dbReference>
<dbReference type="PANTHER" id="PTHR42823:SF3">
    <property type="entry name" value="ATP SYNTHASE SUBUNIT A, CHLOROPLASTIC"/>
    <property type="match status" value="1"/>
</dbReference>
<comment type="caution">
    <text evidence="11">Lacks conserved residue(s) required for the propagation of feature annotation.</text>
</comment>
<dbReference type="GO" id="GO:0042777">
    <property type="term" value="P:proton motive force-driven plasma membrane ATP synthesis"/>
    <property type="evidence" value="ECO:0007669"/>
    <property type="project" value="TreeGrafter"/>
</dbReference>
<evidence type="ECO:0000256" key="7">
    <source>
        <dbReference type="ARBA" id="ARBA00022989"/>
    </source>
</evidence>
<keyword evidence="6 11" id="KW-0375">Hydrogen ion transport</keyword>
<dbReference type="InterPro" id="IPR045082">
    <property type="entry name" value="ATP_syn_F0_a_bact/chloroplast"/>
</dbReference>
<evidence type="ECO:0000313" key="14">
    <source>
        <dbReference type="Proteomes" id="UP000319829"/>
    </source>
</evidence>
<evidence type="ECO:0000256" key="5">
    <source>
        <dbReference type="ARBA" id="ARBA00022692"/>
    </source>
</evidence>
<dbReference type="PANTHER" id="PTHR42823">
    <property type="entry name" value="ATP SYNTHASE SUBUNIT A, CHLOROPLASTIC"/>
    <property type="match status" value="1"/>
</dbReference>
<comment type="similarity">
    <text evidence="2 11 12">Belongs to the ATPase A chain family.</text>
</comment>
<dbReference type="GO" id="GO:0005886">
    <property type="term" value="C:plasma membrane"/>
    <property type="evidence" value="ECO:0007669"/>
    <property type="project" value="UniProtKB-SubCell"/>
</dbReference>
<evidence type="ECO:0000256" key="2">
    <source>
        <dbReference type="ARBA" id="ARBA00006810"/>
    </source>
</evidence>
<gene>
    <name evidence="11 13" type="primary">atpB</name>
    <name evidence="13" type="ORF">E6K74_09510</name>
</gene>
<feature type="transmembrane region" description="Helical" evidence="11">
    <location>
        <begin position="318"/>
        <end position="342"/>
    </location>
</feature>
<dbReference type="Pfam" id="PF00119">
    <property type="entry name" value="ATP-synt_A"/>
    <property type="match status" value="1"/>
</dbReference>
<keyword evidence="4 11" id="KW-0138">CF(0)</keyword>
<keyword evidence="9 11" id="KW-0472">Membrane</keyword>
<feature type="transmembrane region" description="Helical" evidence="11">
    <location>
        <begin position="37"/>
        <end position="58"/>
    </location>
</feature>
<sequence>MDQARPGRDILDRALRTSWLAALALAATVAPGRPRDAAAILAGQLLAFLHFISLRKIVKLFTEGRRDRRLALMIAAKVTLVYGGLAALITLGGVRYVPLCAGFALPFLMLFLKSIMLALGAGPASLTARRATETARSLGNAAKPAVFLLLLGVAALLAFSALPGVALADEAAHGAPATHDAAVAHGGAAVAHGDAAQHNEEGAAELPNWLVILHDFNPGNPLVSWLEKNQVIVFAWIAGLLFLLVSWLAMRKPKMVPGPFQNAVEWMVESMEEVCGGLLGPQIDKHFPLIGALFFYILTINMLGIIPGMKSATSSLDLTLALALITFLYVQFWGIWNLGIVGYLDHLAGSPRDAIGWAMLPVMLPVHVLGELAKPVSLSCRLFGNIFGEDTLIVVFVGATALLIKASLVALAVPPMAGITALFMMLQTLTSIVQALIFSLLATVYLYMMLPHEAHAHEEAHETH</sequence>
<feature type="transmembrane region" description="Helical" evidence="11">
    <location>
        <begin position="393"/>
        <end position="413"/>
    </location>
</feature>
<feature type="transmembrane region" description="Helical" evidence="11">
    <location>
        <begin position="425"/>
        <end position="448"/>
    </location>
</feature>
<evidence type="ECO:0000256" key="8">
    <source>
        <dbReference type="ARBA" id="ARBA00023065"/>
    </source>
</evidence>
<accession>A0A538SPY6</accession>
<protein>
    <recommendedName>
        <fullName evidence="11 12">ATP synthase subunit a</fullName>
    </recommendedName>
    <alternativeName>
        <fullName evidence="11">ATP synthase F0 sector subunit a</fullName>
    </alternativeName>
    <alternativeName>
        <fullName evidence="11">F-ATPase subunit 6</fullName>
    </alternativeName>
</protein>
<proteinExistence type="inferred from homology"/>
<dbReference type="CDD" id="cd00310">
    <property type="entry name" value="ATP-synt_Fo_a_6"/>
    <property type="match status" value="1"/>
</dbReference>
<keyword evidence="5 11" id="KW-0812">Transmembrane</keyword>
<feature type="transmembrane region" description="Helical" evidence="11">
    <location>
        <begin position="231"/>
        <end position="250"/>
    </location>
</feature>
<comment type="caution">
    <text evidence="13">The sequence shown here is derived from an EMBL/GenBank/DDBJ whole genome shotgun (WGS) entry which is preliminary data.</text>
</comment>
<dbReference type="NCBIfam" id="TIGR01131">
    <property type="entry name" value="ATP_synt_6_or_A"/>
    <property type="match status" value="1"/>
</dbReference>
<keyword evidence="8 11" id="KW-0406">Ion transport</keyword>
<evidence type="ECO:0000256" key="10">
    <source>
        <dbReference type="ARBA" id="ARBA00023310"/>
    </source>
</evidence>
<keyword evidence="11" id="KW-1003">Cell membrane</keyword>
<dbReference type="Proteomes" id="UP000319829">
    <property type="component" value="Unassembled WGS sequence"/>
</dbReference>
<evidence type="ECO:0000313" key="13">
    <source>
        <dbReference type="EMBL" id="TMQ53432.1"/>
    </source>
</evidence>
<feature type="transmembrane region" description="Helical" evidence="11">
    <location>
        <begin position="145"/>
        <end position="166"/>
    </location>
</feature>
<dbReference type="SUPFAM" id="SSF81336">
    <property type="entry name" value="F1F0 ATP synthase subunit A"/>
    <property type="match status" value="1"/>
</dbReference>
<keyword evidence="10 11" id="KW-0066">ATP synthesis</keyword>
<keyword evidence="3 11" id="KW-0813">Transport</keyword>
<dbReference type="GO" id="GO:0045259">
    <property type="term" value="C:proton-transporting ATP synthase complex"/>
    <property type="evidence" value="ECO:0007669"/>
    <property type="project" value="UniProtKB-KW"/>
</dbReference>
<feature type="transmembrane region" description="Helical" evidence="11">
    <location>
        <begin position="354"/>
        <end position="373"/>
    </location>
</feature>
<evidence type="ECO:0000256" key="9">
    <source>
        <dbReference type="ARBA" id="ARBA00023136"/>
    </source>
</evidence>
<feature type="transmembrane region" description="Helical" evidence="11">
    <location>
        <begin position="14"/>
        <end position="31"/>
    </location>
</feature>
<evidence type="ECO:0000256" key="1">
    <source>
        <dbReference type="ARBA" id="ARBA00004141"/>
    </source>
</evidence>
<comment type="subcellular location">
    <subcellularLocation>
        <location evidence="11 12">Cell membrane</location>
        <topology evidence="11 12">Multi-pass membrane protein</topology>
    </subcellularLocation>
    <subcellularLocation>
        <location evidence="1">Membrane</location>
        <topology evidence="1">Multi-pass membrane protein</topology>
    </subcellularLocation>
</comment>
<name>A0A538SPY6_UNCEI</name>
<organism evidence="13 14">
    <name type="scientific">Eiseniibacteriota bacterium</name>
    <dbReference type="NCBI Taxonomy" id="2212470"/>
    <lineage>
        <taxon>Bacteria</taxon>
        <taxon>Candidatus Eiseniibacteriota</taxon>
    </lineage>
</organism>
<comment type="function">
    <text evidence="11 12">Key component of the proton channel; it plays a direct role in the translocation of protons across the membrane.</text>
</comment>